<keyword evidence="1" id="KW-0805">Transcription regulation</keyword>
<evidence type="ECO:0000256" key="3">
    <source>
        <dbReference type="ARBA" id="ARBA00023163"/>
    </source>
</evidence>
<protein>
    <submittedName>
        <fullName evidence="6">TetR family transcriptional regulator</fullName>
    </submittedName>
</protein>
<feature type="DNA-binding region" description="H-T-H motif" evidence="4">
    <location>
        <begin position="70"/>
        <end position="89"/>
    </location>
</feature>
<dbReference type="Proteomes" id="UP000279859">
    <property type="component" value="Unassembled WGS sequence"/>
</dbReference>
<keyword evidence="7" id="KW-1185">Reference proteome</keyword>
<comment type="caution">
    <text evidence="6">The sequence shown here is derived from an EMBL/GenBank/DDBJ whole genome shotgun (WGS) entry which is preliminary data.</text>
</comment>
<dbReference type="InterPro" id="IPR009057">
    <property type="entry name" value="Homeodomain-like_sf"/>
</dbReference>
<dbReference type="PANTHER" id="PTHR30055">
    <property type="entry name" value="HTH-TYPE TRANSCRIPTIONAL REGULATOR RUTR"/>
    <property type="match status" value="1"/>
</dbReference>
<proteinExistence type="predicted"/>
<evidence type="ECO:0000259" key="5">
    <source>
        <dbReference type="PROSITE" id="PS50977"/>
    </source>
</evidence>
<keyword evidence="3" id="KW-0804">Transcription</keyword>
<feature type="domain" description="HTH tetR-type" evidence="5">
    <location>
        <begin position="47"/>
        <end position="107"/>
    </location>
</feature>
<accession>A0A3M8LQB7</accession>
<name>A0A3M8LQB7_9MICO</name>
<gene>
    <name evidence="6" type="ORF">EEJ31_01460</name>
</gene>
<dbReference type="InterPro" id="IPR050109">
    <property type="entry name" value="HTH-type_TetR-like_transc_reg"/>
</dbReference>
<keyword evidence="2 4" id="KW-0238">DNA-binding</keyword>
<organism evidence="6 7">
    <name type="scientific">Cryobacterium tepidiphilum</name>
    <dbReference type="NCBI Taxonomy" id="2486026"/>
    <lineage>
        <taxon>Bacteria</taxon>
        <taxon>Bacillati</taxon>
        <taxon>Actinomycetota</taxon>
        <taxon>Actinomycetes</taxon>
        <taxon>Micrococcales</taxon>
        <taxon>Microbacteriaceae</taxon>
        <taxon>Cryobacterium</taxon>
    </lineage>
</organism>
<evidence type="ECO:0000256" key="1">
    <source>
        <dbReference type="ARBA" id="ARBA00023015"/>
    </source>
</evidence>
<dbReference type="PROSITE" id="PS01081">
    <property type="entry name" value="HTH_TETR_1"/>
    <property type="match status" value="1"/>
</dbReference>
<evidence type="ECO:0000313" key="7">
    <source>
        <dbReference type="Proteomes" id="UP000279859"/>
    </source>
</evidence>
<dbReference type="Gene3D" id="1.10.357.10">
    <property type="entry name" value="Tetracycline Repressor, domain 2"/>
    <property type="match status" value="1"/>
</dbReference>
<evidence type="ECO:0000313" key="6">
    <source>
        <dbReference type="EMBL" id="RNE66904.1"/>
    </source>
</evidence>
<dbReference type="PROSITE" id="PS50977">
    <property type="entry name" value="HTH_TETR_2"/>
    <property type="match status" value="1"/>
</dbReference>
<dbReference type="PANTHER" id="PTHR30055:SF238">
    <property type="entry name" value="MYCOFACTOCIN BIOSYNTHESIS TRANSCRIPTIONAL REGULATOR MFTR-RELATED"/>
    <property type="match status" value="1"/>
</dbReference>
<dbReference type="SUPFAM" id="SSF46689">
    <property type="entry name" value="Homeodomain-like"/>
    <property type="match status" value="1"/>
</dbReference>
<dbReference type="GO" id="GO:0003700">
    <property type="term" value="F:DNA-binding transcription factor activity"/>
    <property type="evidence" value="ECO:0007669"/>
    <property type="project" value="TreeGrafter"/>
</dbReference>
<dbReference type="GO" id="GO:0000976">
    <property type="term" value="F:transcription cis-regulatory region binding"/>
    <property type="evidence" value="ECO:0007669"/>
    <property type="project" value="TreeGrafter"/>
</dbReference>
<dbReference type="EMBL" id="RDSR01000002">
    <property type="protein sequence ID" value="RNE66904.1"/>
    <property type="molecule type" value="Genomic_DNA"/>
</dbReference>
<reference evidence="6 7" key="1">
    <citation type="submission" date="2018-11" db="EMBL/GenBank/DDBJ databases">
        <title>Cryobacterium sp. nov., isolated from rhizosphere soil of lettuce.</title>
        <authorList>
            <person name="Wang Y."/>
        </authorList>
    </citation>
    <scope>NUCLEOTIDE SEQUENCE [LARGE SCALE GENOMIC DNA]</scope>
    <source>
        <strain evidence="6 7">NEAU-85</strain>
    </source>
</reference>
<dbReference type="InterPro" id="IPR001647">
    <property type="entry name" value="HTH_TetR"/>
</dbReference>
<sequence length="249" mass="27572">MHRLHKSAVCSDVRFCTGTRKVTFLADSSPAAPSVSTESSLRERKRAASQATIEKVAITLALEHGYENVTVDMICEASLVSPRTFFNYFGSKEGVILGTPPSLPSKDAIERFVNGHDGEILGDFMTMFAEMLANQQPDRELQRARHKLISRSAELTERRTIMISRLEDQYVEIVMDRLRARADASESDLENEARMVIALATGVTRYASRIWFSADFTGSVSDLLASAINLVRRIVGDTASRSAHPKSTT</sequence>
<dbReference type="Pfam" id="PF00440">
    <property type="entry name" value="TetR_N"/>
    <property type="match status" value="1"/>
</dbReference>
<dbReference type="AlphaFoldDB" id="A0A3M8LQB7"/>
<dbReference type="InterPro" id="IPR023772">
    <property type="entry name" value="DNA-bd_HTH_TetR-type_CS"/>
</dbReference>
<evidence type="ECO:0000256" key="4">
    <source>
        <dbReference type="PROSITE-ProRule" id="PRU00335"/>
    </source>
</evidence>
<evidence type="ECO:0000256" key="2">
    <source>
        <dbReference type="ARBA" id="ARBA00023125"/>
    </source>
</evidence>